<reference evidence="3" key="1">
    <citation type="journal article" date="2015" name="BMC Genomics">
        <title>Genomic and transcriptomic analysis of the endophytic fungus Pestalotiopsis fici reveals its lifestyle and high potential for synthesis of natural products.</title>
        <authorList>
            <person name="Wang X."/>
            <person name="Zhang X."/>
            <person name="Liu L."/>
            <person name="Xiang M."/>
            <person name="Wang W."/>
            <person name="Sun X."/>
            <person name="Che Y."/>
            <person name="Guo L."/>
            <person name="Liu G."/>
            <person name="Guo L."/>
            <person name="Wang C."/>
            <person name="Yin W.B."/>
            <person name="Stadler M."/>
            <person name="Zhang X."/>
            <person name="Liu X."/>
        </authorList>
    </citation>
    <scope>NUCLEOTIDE SEQUENCE [LARGE SCALE GENOMIC DNA]</scope>
    <source>
        <strain evidence="3">W106-1 / CGMCC3.15140</strain>
    </source>
</reference>
<dbReference type="PROSITE" id="PS50181">
    <property type="entry name" value="FBOX"/>
    <property type="match status" value="1"/>
</dbReference>
<dbReference type="AlphaFoldDB" id="W3WLH3"/>
<proteinExistence type="predicted"/>
<accession>W3WLH3</accession>
<name>W3WLH3_PESFW</name>
<protein>
    <recommendedName>
        <fullName evidence="1">F-box domain-containing protein</fullName>
    </recommendedName>
</protein>
<dbReference type="InParanoid" id="W3WLH3"/>
<dbReference type="RefSeq" id="XP_007841384.1">
    <property type="nucleotide sequence ID" value="XM_007843193.1"/>
</dbReference>
<feature type="domain" description="F-box" evidence="1">
    <location>
        <begin position="64"/>
        <end position="110"/>
    </location>
</feature>
<dbReference type="EMBL" id="KI912121">
    <property type="protein sequence ID" value="ETS73666.1"/>
    <property type="molecule type" value="Genomic_DNA"/>
</dbReference>
<evidence type="ECO:0000313" key="2">
    <source>
        <dbReference type="EMBL" id="ETS73666.1"/>
    </source>
</evidence>
<dbReference type="STRING" id="1229662.W3WLH3"/>
<organism evidence="2 3">
    <name type="scientific">Pestalotiopsis fici (strain W106-1 / CGMCC3.15140)</name>
    <dbReference type="NCBI Taxonomy" id="1229662"/>
    <lineage>
        <taxon>Eukaryota</taxon>
        <taxon>Fungi</taxon>
        <taxon>Dikarya</taxon>
        <taxon>Ascomycota</taxon>
        <taxon>Pezizomycotina</taxon>
        <taxon>Sordariomycetes</taxon>
        <taxon>Xylariomycetidae</taxon>
        <taxon>Amphisphaeriales</taxon>
        <taxon>Sporocadaceae</taxon>
        <taxon>Pestalotiopsis</taxon>
    </lineage>
</organism>
<dbReference type="SUPFAM" id="SSF81383">
    <property type="entry name" value="F-box domain"/>
    <property type="match status" value="1"/>
</dbReference>
<sequence>MPKKRGASGTRPTSSSDDDAIIRAAAYERDDLTQVVIQFEQSSHSAVQSLLFQPISSMSGGAQFGNLTSLPIEVISTICMMLDAKSAFFFSHVSRRARETTATIPAFRRVAEHGSETLRAVLKTGYGPHLSVGDIDSALTSKECIVCKHFGCFFFIPEASRCCYECLRCEPDLGVMKLSDVPRILEESSTEVLKKSIPVLRTLPGTYRDVYHRTATKPRRRRVDIVSENKAIAYAAEKTVSDAEVLRKVYAYWRPSFDMTDAYRFMAATRLPYFDIEAGTADNGLCCKGCQESQQTAPAVATWTRDFKVRQRMFLRPEFLHHFASCPAAQERHRLMAETVS</sequence>
<dbReference type="OrthoDB" id="165382at2759"/>
<dbReference type="HOGENOM" id="CLU_040048_1_0_1"/>
<gene>
    <name evidence="2" type="ORF">PFICI_14612</name>
</gene>
<evidence type="ECO:0000259" key="1">
    <source>
        <dbReference type="PROSITE" id="PS50181"/>
    </source>
</evidence>
<dbReference type="GeneID" id="19279625"/>
<keyword evidence="3" id="KW-1185">Reference proteome</keyword>
<evidence type="ECO:0000313" key="3">
    <source>
        <dbReference type="Proteomes" id="UP000030651"/>
    </source>
</evidence>
<dbReference type="InterPro" id="IPR036047">
    <property type="entry name" value="F-box-like_dom_sf"/>
</dbReference>
<dbReference type="InterPro" id="IPR001810">
    <property type="entry name" value="F-box_dom"/>
</dbReference>
<dbReference type="KEGG" id="pfy:PFICI_14612"/>
<dbReference type="Proteomes" id="UP000030651">
    <property type="component" value="Unassembled WGS sequence"/>
</dbReference>
<dbReference type="OMA" id="FMASCEL"/>
<dbReference type="eggNOG" id="ENOG502SM08">
    <property type="taxonomic scope" value="Eukaryota"/>
</dbReference>